<protein>
    <submittedName>
        <fullName evidence="1">Uncharacterized protein</fullName>
    </submittedName>
</protein>
<dbReference type="AlphaFoldDB" id="A0A645H905"/>
<organism evidence="1">
    <name type="scientific">bioreactor metagenome</name>
    <dbReference type="NCBI Taxonomy" id="1076179"/>
    <lineage>
        <taxon>unclassified sequences</taxon>
        <taxon>metagenomes</taxon>
        <taxon>ecological metagenomes</taxon>
    </lineage>
</organism>
<proteinExistence type="predicted"/>
<sequence>MKRPMPPEMAYCRETGMALMMALRSLVTVIRMLIRPQMKTMASACCQVKPIRKTMVKVKKAFSPMPGAWAKGTLATRPIIRVPMTAARIVAMNTAFLSIPARERMLGLTNMMYAMVRKVVSPANNSVFTSVLFSRSLKKCSMSSS</sequence>
<comment type="caution">
    <text evidence="1">The sequence shown here is derived from an EMBL/GenBank/DDBJ whole genome shotgun (WGS) entry which is preliminary data.</text>
</comment>
<accession>A0A645H905</accession>
<reference evidence="1" key="1">
    <citation type="submission" date="2019-08" db="EMBL/GenBank/DDBJ databases">
        <authorList>
            <person name="Kucharzyk K."/>
            <person name="Murdoch R.W."/>
            <person name="Higgins S."/>
            <person name="Loffler F."/>
        </authorList>
    </citation>
    <scope>NUCLEOTIDE SEQUENCE</scope>
</reference>
<evidence type="ECO:0000313" key="1">
    <source>
        <dbReference type="EMBL" id="MPN32744.1"/>
    </source>
</evidence>
<gene>
    <name evidence="1" type="ORF">SDC9_180224</name>
</gene>
<name>A0A645H905_9ZZZZ</name>
<dbReference type="EMBL" id="VSSQ01084913">
    <property type="protein sequence ID" value="MPN32744.1"/>
    <property type="molecule type" value="Genomic_DNA"/>
</dbReference>